<comment type="caution">
    <text evidence="1">The sequence shown here is derived from an EMBL/GenBank/DDBJ whole genome shotgun (WGS) entry which is preliminary data.</text>
</comment>
<accession>A0ABT6YV21</accession>
<keyword evidence="2" id="KW-1185">Reference proteome</keyword>
<proteinExistence type="predicted"/>
<organism evidence="1 2">
    <name type="scientific">Flectobacillus longus</name>
    <dbReference type="NCBI Taxonomy" id="2984207"/>
    <lineage>
        <taxon>Bacteria</taxon>
        <taxon>Pseudomonadati</taxon>
        <taxon>Bacteroidota</taxon>
        <taxon>Cytophagia</taxon>
        <taxon>Cytophagales</taxon>
        <taxon>Flectobacillaceae</taxon>
        <taxon>Flectobacillus</taxon>
    </lineage>
</organism>
<dbReference type="RefSeq" id="WP_283372103.1">
    <property type="nucleotide sequence ID" value="NZ_JASHID010000031.1"/>
</dbReference>
<dbReference type="InterPro" id="IPR043746">
    <property type="entry name" value="DUF5691"/>
</dbReference>
<sequence>MYWNHLKKTALLGTAKMPLHLELLPEPIQKTLIKTNTKDTEEIFLKASAMTLLYEKAGVRHEKVALPNQAFTETETLAYCSKNIHAIWQGFLNEAKPNEYLVAYLIQLCTQNQWIIRDNLIVPLLNKFFPRFKVKLYLILGKRGLWLTQFNPNWQDTILTDNVWTEGKPSARKLYFSKLRKEKPQEALALLQASWSSETGRDRKDFLMEFFHNLSSHDLDFLENILAELRQIKNPKTIIIETIRIVNRLKLGIYGSDETNQIAQYIAEVLPKYTEPNLITKPVNSAFWEETQLRDIIGIESLSPYKRVSDELYWLSEILTFLHPQYIIDYFGHDMQTLTQKLGATPEGLLLNVFAQNMKLATPEQIYTFLSHCDYSKCPWLSLVLYLGVEQQEQILMKSDAIDLVSLKEFVLSNPEQEFSVKFSNYVLSILASVIIHPQNHYALSYEHDLMNALGRCLSTKVLKYLDIPHEKLQTEIHKNLWTHYVVSPLKTSLYFKEMIQAEIGNSTTV</sequence>
<dbReference type="Proteomes" id="UP001236569">
    <property type="component" value="Unassembled WGS sequence"/>
</dbReference>
<evidence type="ECO:0000313" key="1">
    <source>
        <dbReference type="EMBL" id="MDI9867458.1"/>
    </source>
</evidence>
<gene>
    <name evidence="1" type="ORF">QM480_24150</name>
</gene>
<name>A0ABT6YV21_9BACT</name>
<dbReference type="Pfam" id="PF18944">
    <property type="entry name" value="DUF5691"/>
    <property type="match status" value="1"/>
</dbReference>
<reference evidence="1 2" key="1">
    <citation type="submission" date="2023-05" db="EMBL/GenBank/DDBJ databases">
        <title>Novel species of genus Flectobacillus isolated from stream in China.</title>
        <authorList>
            <person name="Lu H."/>
        </authorList>
    </citation>
    <scope>NUCLEOTIDE SEQUENCE [LARGE SCALE GENOMIC DNA]</scope>
    <source>
        <strain evidence="1 2">DC10W</strain>
    </source>
</reference>
<dbReference type="EMBL" id="JASHID010000031">
    <property type="protein sequence ID" value="MDI9867458.1"/>
    <property type="molecule type" value="Genomic_DNA"/>
</dbReference>
<evidence type="ECO:0000313" key="2">
    <source>
        <dbReference type="Proteomes" id="UP001236569"/>
    </source>
</evidence>
<protein>
    <submittedName>
        <fullName evidence="1">DUF5691 domain-containing protein</fullName>
    </submittedName>
</protein>